<dbReference type="AlphaFoldDB" id="A0A8D1ZN68"/>
<reference evidence="4" key="1">
    <citation type="submission" date="2025-05" db="UniProtKB">
        <authorList>
            <consortium name="Ensembl"/>
        </authorList>
    </citation>
    <scope>IDENTIFICATION</scope>
</reference>
<evidence type="ECO:0000256" key="3">
    <source>
        <dbReference type="ARBA" id="ARBA00022737"/>
    </source>
</evidence>
<dbReference type="Proteomes" id="UP000694725">
    <property type="component" value="Unplaced"/>
</dbReference>
<accession>A0A8D1ZN68</accession>
<dbReference type="GO" id="GO:0008284">
    <property type="term" value="P:positive regulation of cell population proliferation"/>
    <property type="evidence" value="ECO:0007669"/>
    <property type="project" value="InterPro"/>
</dbReference>
<dbReference type="InterPro" id="IPR050694">
    <property type="entry name" value="LRRC14/PRAME"/>
</dbReference>
<dbReference type="SUPFAM" id="SSF52047">
    <property type="entry name" value="RNI-like"/>
    <property type="match status" value="1"/>
</dbReference>
<keyword evidence="3" id="KW-0677">Repeat</keyword>
<organism evidence="4 5">
    <name type="scientific">Sus scrofa</name>
    <name type="common">Pig</name>
    <dbReference type="NCBI Taxonomy" id="9823"/>
    <lineage>
        <taxon>Eukaryota</taxon>
        <taxon>Metazoa</taxon>
        <taxon>Chordata</taxon>
        <taxon>Craniata</taxon>
        <taxon>Vertebrata</taxon>
        <taxon>Euteleostomi</taxon>
        <taxon>Mammalia</taxon>
        <taxon>Eutheria</taxon>
        <taxon>Laurasiatheria</taxon>
        <taxon>Artiodactyla</taxon>
        <taxon>Suina</taxon>
        <taxon>Suidae</taxon>
        <taxon>Sus</taxon>
    </lineage>
</organism>
<proteinExistence type="inferred from homology"/>
<dbReference type="Proteomes" id="UP000694728">
    <property type="component" value="Unplaced"/>
</dbReference>
<name>A0A8D1ZN68_PIG</name>
<dbReference type="Gene3D" id="3.80.10.10">
    <property type="entry name" value="Ribonuclease Inhibitor"/>
    <property type="match status" value="1"/>
</dbReference>
<evidence type="ECO:0000313" key="5">
    <source>
        <dbReference type="Proteomes" id="UP000694725"/>
    </source>
</evidence>
<dbReference type="InterPro" id="IPR032675">
    <property type="entry name" value="LRR_dom_sf"/>
</dbReference>
<dbReference type="GO" id="GO:0045892">
    <property type="term" value="P:negative regulation of DNA-templated transcription"/>
    <property type="evidence" value="ECO:0007669"/>
    <property type="project" value="InterPro"/>
</dbReference>
<dbReference type="FunFam" id="3.80.10.10:FF:000354">
    <property type="entry name" value="Melanoma antigen preferentially expressed in tumors"/>
    <property type="match status" value="1"/>
</dbReference>
<dbReference type="Ensembl" id="ENSSSCT00065088658.1">
    <property type="protein sequence ID" value="ENSSSCP00065038766.1"/>
    <property type="gene ID" value="ENSSSCG00065064454.1"/>
</dbReference>
<evidence type="ECO:0000313" key="4">
    <source>
        <dbReference type="Ensembl" id="ENSSSCP00065038766.1"/>
    </source>
</evidence>
<comment type="similarity">
    <text evidence="1">Belongs to the PRAME family.</text>
</comment>
<keyword evidence="2" id="KW-0433">Leucine-rich repeat</keyword>
<evidence type="ECO:0000256" key="2">
    <source>
        <dbReference type="ARBA" id="ARBA00022614"/>
    </source>
</evidence>
<dbReference type="Ensembl" id="ENSSSCT00045020356.1">
    <property type="protein sequence ID" value="ENSSSCP00045013976.1"/>
    <property type="gene ID" value="ENSSSCG00045011564.1"/>
</dbReference>
<dbReference type="GO" id="GO:0043066">
    <property type="term" value="P:negative regulation of apoptotic process"/>
    <property type="evidence" value="ECO:0007669"/>
    <property type="project" value="InterPro"/>
</dbReference>
<dbReference type="PANTHER" id="PTHR14224">
    <property type="entry name" value="SIMILAR TO PREFERENTIALLY EXPRESSED ANTIGEN IN MELANOMA-LIKE 3"/>
    <property type="match status" value="1"/>
</dbReference>
<dbReference type="PANTHER" id="PTHR14224:SF24">
    <property type="entry name" value="MELANOMA ANTIGEN PREFERENTIALLY EXPRESSED IN TUMORS"/>
    <property type="match status" value="1"/>
</dbReference>
<evidence type="ECO:0000256" key="1">
    <source>
        <dbReference type="ARBA" id="ARBA00009608"/>
    </source>
</evidence>
<sequence>MALMGIWAPPRLLELAGQSLLRNEALSVTALEELPTELFPPLFTAAFAGRHNEILKAMVQAWPFPCLPLGALMKEHQPRLETFQAALDGLDVLLAQEIRSRWWKLQVLDLHRNVGPKQPWAPVEVLIDLCLKEGTPDQSLTYLLKKVKQRRGLLQLCCQKLKIFAMPMHNIKKILKMVQLESVQDLEVNCMWKLATLGRFAPHLGQMGSLRRLLLSHIHLTPQAPPGKEEYCHLQELYLDSISFLEGRLDQVLRCLKMPLETLSITNCLISESDLMHLSRCLSISQLKDLGLNGVNLTSMSSRPLQVLIERASATLQDLDLDECGIMDSQFSALLPALRCCSQLTTFSFCGNPISMAVLESLLHHMVGLSKLSHVLYPAPLESYEDVRGTLHLGCLAQLHTWLKQMLQESGRPGMVWFSANPCPHCGDWTFYDPEPILCPCYMPV</sequence>
<protein>
    <recommendedName>
        <fullName evidence="6">Preferentially expressed antigen in melanoma</fullName>
    </recommendedName>
</protein>
<evidence type="ECO:0008006" key="6">
    <source>
        <dbReference type="Google" id="ProtNLM"/>
    </source>
</evidence>
<dbReference type="GO" id="GO:0045596">
    <property type="term" value="P:negative regulation of cell differentiation"/>
    <property type="evidence" value="ECO:0007669"/>
    <property type="project" value="InterPro"/>
</dbReference>
<dbReference type="InterPro" id="IPR026271">
    <property type="entry name" value="PRAME"/>
</dbReference>
<dbReference type="PIRSF" id="PIRSF038286">
    <property type="entry name" value="PRAME"/>
    <property type="match status" value="1"/>
</dbReference>